<dbReference type="PANTHER" id="PTHR31947">
    <property type="entry name" value="DNA/RNA-BINDING PROTEIN ALBA 3"/>
    <property type="match status" value="1"/>
</dbReference>
<proteinExistence type="predicted"/>
<comment type="caution">
    <text evidence="1">The sequence shown here is derived from an EMBL/GenBank/DDBJ whole genome shotgun (WGS) entry which is preliminary data.</text>
</comment>
<gene>
    <name evidence="1" type="ORF">LITE_LOCUS36668</name>
</gene>
<dbReference type="SUPFAM" id="SSF82704">
    <property type="entry name" value="AlbA-like"/>
    <property type="match status" value="1"/>
</dbReference>
<dbReference type="Gene3D" id="3.30.110.20">
    <property type="entry name" value="Alba-like domain"/>
    <property type="match status" value="1"/>
</dbReference>
<dbReference type="PANTHER" id="PTHR31947:SF19">
    <property type="entry name" value="ALBA DNA_RNA-BINDING PROTEIN"/>
    <property type="match status" value="1"/>
</dbReference>
<sequence length="91" mass="9583">MLCGVCELGKPAIPTVVTIAQTLKRTGLAVEKNIKISSVESKEAETGRLVQKAKIDILLEKAAVKPDETSTMSTPADTISEAASLRSVSTI</sequence>
<dbReference type="InterPro" id="IPR014560">
    <property type="entry name" value="UCP030333_Alba"/>
</dbReference>
<evidence type="ECO:0000313" key="1">
    <source>
        <dbReference type="EMBL" id="CAI0465572.1"/>
    </source>
</evidence>
<dbReference type="Proteomes" id="UP001154282">
    <property type="component" value="Unassembled WGS sequence"/>
</dbReference>
<dbReference type="GO" id="GO:0003723">
    <property type="term" value="F:RNA binding"/>
    <property type="evidence" value="ECO:0007669"/>
    <property type="project" value="TreeGrafter"/>
</dbReference>
<dbReference type="InterPro" id="IPR036882">
    <property type="entry name" value="Alba-like_dom_sf"/>
</dbReference>
<reference evidence="1" key="1">
    <citation type="submission" date="2022-08" db="EMBL/GenBank/DDBJ databases">
        <authorList>
            <person name="Gutierrez-Valencia J."/>
        </authorList>
    </citation>
    <scope>NUCLEOTIDE SEQUENCE</scope>
</reference>
<evidence type="ECO:0000313" key="2">
    <source>
        <dbReference type="Proteomes" id="UP001154282"/>
    </source>
</evidence>
<name>A0AAV0P4N4_9ROSI</name>
<dbReference type="GO" id="GO:0005634">
    <property type="term" value="C:nucleus"/>
    <property type="evidence" value="ECO:0007669"/>
    <property type="project" value="TreeGrafter"/>
</dbReference>
<organism evidence="1 2">
    <name type="scientific">Linum tenue</name>
    <dbReference type="NCBI Taxonomy" id="586396"/>
    <lineage>
        <taxon>Eukaryota</taxon>
        <taxon>Viridiplantae</taxon>
        <taxon>Streptophyta</taxon>
        <taxon>Embryophyta</taxon>
        <taxon>Tracheophyta</taxon>
        <taxon>Spermatophyta</taxon>
        <taxon>Magnoliopsida</taxon>
        <taxon>eudicotyledons</taxon>
        <taxon>Gunneridae</taxon>
        <taxon>Pentapetalae</taxon>
        <taxon>rosids</taxon>
        <taxon>fabids</taxon>
        <taxon>Malpighiales</taxon>
        <taxon>Linaceae</taxon>
        <taxon>Linum</taxon>
    </lineage>
</organism>
<keyword evidence="2" id="KW-1185">Reference proteome</keyword>
<dbReference type="AlphaFoldDB" id="A0AAV0P4N4"/>
<accession>A0AAV0P4N4</accession>
<protein>
    <submittedName>
        <fullName evidence="1">Uncharacterized protein</fullName>
    </submittedName>
</protein>
<dbReference type="EMBL" id="CAMGYJ010000008">
    <property type="protein sequence ID" value="CAI0465572.1"/>
    <property type="molecule type" value="Genomic_DNA"/>
</dbReference>